<proteinExistence type="predicted"/>
<keyword evidence="2" id="KW-1133">Transmembrane helix</keyword>
<feature type="region of interest" description="Disordered" evidence="1">
    <location>
        <begin position="111"/>
        <end position="150"/>
    </location>
</feature>
<feature type="transmembrane region" description="Helical" evidence="2">
    <location>
        <begin position="25"/>
        <end position="44"/>
    </location>
</feature>
<name>A0A1V2ZYJ8_9GAMM</name>
<dbReference type="AlphaFoldDB" id="A0A1V2ZYJ8"/>
<sequence length="150" mass="16361">MHFEQDFIGEHRDVFERIVARAHKVAVVIFVITFLAYGVAAWMAFNEQPWVALILATLAYLFFRQFRLVSLGLARTGLRGETGTAEPLKALDLALEEEGAHAVLSEVENHLRAIDEDEPGDPGEESAGPSRRGATGETGEGPRGGDRDGS</sequence>
<reference evidence="3 4" key="1">
    <citation type="submission" date="2017-02" db="EMBL/GenBank/DDBJ databases">
        <title>Genomic diversity within the haloalkaliphilic genus Thioalkalivibrio.</title>
        <authorList>
            <person name="Ahn A.-C."/>
            <person name="Meier-Kolthoff J."/>
            <person name="Overmars L."/>
            <person name="Richter M."/>
            <person name="Woyke T."/>
            <person name="Sorokin D.Y."/>
            <person name="Muyzer G."/>
        </authorList>
    </citation>
    <scope>NUCLEOTIDE SEQUENCE [LARGE SCALE GENOMIC DNA]</scope>
    <source>
        <strain evidence="3 4">HL17</strain>
    </source>
</reference>
<feature type="transmembrane region" description="Helical" evidence="2">
    <location>
        <begin position="50"/>
        <end position="69"/>
    </location>
</feature>
<evidence type="ECO:0000313" key="3">
    <source>
        <dbReference type="EMBL" id="OOC09893.1"/>
    </source>
</evidence>
<evidence type="ECO:0000256" key="2">
    <source>
        <dbReference type="SAM" id="Phobius"/>
    </source>
</evidence>
<dbReference type="OrthoDB" id="5794896at2"/>
<evidence type="ECO:0000256" key="1">
    <source>
        <dbReference type="SAM" id="MobiDB-lite"/>
    </source>
</evidence>
<gene>
    <name evidence="3" type="ORF">B1A74_08580</name>
</gene>
<keyword evidence="2" id="KW-0812">Transmembrane</keyword>
<evidence type="ECO:0000313" key="4">
    <source>
        <dbReference type="Proteomes" id="UP000189177"/>
    </source>
</evidence>
<keyword evidence="2" id="KW-0472">Membrane</keyword>
<feature type="compositionally biased region" description="Acidic residues" evidence="1">
    <location>
        <begin position="115"/>
        <end position="124"/>
    </location>
</feature>
<protein>
    <submittedName>
        <fullName evidence="3">Uncharacterized protein</fullName>
    </submittedName>
</protein>
<dbReference type="RefSeq" id="WP_018947782.1">
    <property type="nucleotide sequence ID" value="NZ_MUZR01000030.1"/>
</dbReference>
<keyword evidence="4" id="KW-1185">Reference proteome</keyword>
<dbReference type="EMBL" id="MUZR01000030">
    <property type="protein sequence ID" value="OOC09893.1"/>
    <property type="molecule type" value="Genomic_DNA"/>
</dbReference>
<dbReference type="Proteomes" id="UP000189177">
    <property type="component" value="Unassembled WGS sequence"/>
</dbReference>
<accession>A0A1V2ZYJ8</accession>
<organism evidence="3 4">
    <name type="scientific">Thioalkalivibrio halophilus</name>
    <dbReference type="NCBI Taxonomy" id="252474"/>
    <lineage>
        <taxon>Bacteria</taxon>
        <taxon>Pseudomonadati</taxon>
        <taxon>Pseudomonadota</taxon>
        <taxon>Gammaproteobacteria</taxon>
        <taxon>Chromatiales</taxon>
        <taxon>Ectothiorhodospiraceae</taxon>
        <taxon>Thioalkalivibrio</taxon>
    </lineage>
</organism>
<comment type="caution">
    <text evidence="3">The sequence shown here is derived from an EMBL/GenBank/DDBJ whole genome shotgun (WGS) entry which is preliminary data.</text>
</comment>